<dbReference type="Proteomes" id="UP000319263">
    <property type="component" value="Chromosome"/>
</dbReference>
<reference evidence="1 2" key="1">
    <citation type="submission" date="2019-07" db="EMBL/GenBank/DDBJ databases">
        <title>Microlunatus dokdonensis sp. nov. isolated from the rhizospheric soil of the wild plant Elymus tsukushiensis.</title>
        <authorList>
            <person name="Ghim S.-Y."/>
            <person name="Hwang Y.-J."/>
            <person name="Son J.-S."/>
            <person name="Shin J.-H."/>
        </authorList>
    </citation>
    <scope>NUCLEOTIDE SEQUENCE [LARGE SCALE GENOMIC DNA]</scope>
    <source>
        <strain evidence="1 2">KUDC0627</strain>
    </source>
</reference>
<protein>
    <submittedName>
        <fullName evidence="1">Acyltransferase</fullName>
    </submittedName>
</protein>
<keyword evidence="2" id="KW-1185">Reference proteome</keyword>
<accession>A0A516PVM3</accession>
<dbReference type="InterPro" id="IPR051159">
    <property type="entry name" value="Hexapeptide_acetyltransf"/>
</dbReference>
<dbReference type="EMBL" id="CP041692">
    <property type="protein sequence ID" value="QDP95172.1"/>
    <property type="molecule type" value="Genomic_DNA"/>
</dbReference>
<dbReference type="CDD" id="cd04647">
    <property type="entry name" value="LbH_MAT_like"/>
    <property type="match status" value="1"/>
</dbReference>
<dbReference type="RefSeq" id="WP_143985154.1">
    <property type="nucleotide sequence ID" value="NZ_CP041692.1"/>
</dbReference>
<gene>
    <name evidence="1" type="ORF">FOE78_03910</name>
</gene>
<organism evidence="1 2">
    <name type="scientific">Microlunatus elymi</name>
    <dbReference type="NCBI Taxonomy" id="2596828"/>
    <lineage>
        <taxon>Bacteria</taxon>
        <taxon>Bacillati</taxon>
        <taxon>Actinomycetota</taxon>
        <taxon>Actinomycetes</taxon>
        <taxon>Propionibacteriales</taxon>
        <taxon>Propionibacteriaceae</taxon>
        <taxon>Microlunatus</taxon>
    </lineage>
</organism>
<dbReference type="SUPFAM" id="SSF51161">
    <property type="entry name" value="Trimeric LpxA-like enzymes"/>
    <property type="match status" value="1"/>
</dbReference>
<dbReference type="InterPro" id="IPR011004">
    <property type="entry name" value="Trimer_LpxA-like_sf"/>
</dbReference>
<sequence>MSRSTAVLNSLATKVKGSSYMIDARIPITGLTRIAAERAAMRTRAIAIFGRRGATAFVGQGARVWTRGQVRFGPGTTFGHGSLVDAMSTDGVTFGRNVSVGRNTRIECTGNLQQLGRGITVGDNVGLGTDCLYGCAGGIEIGDDCLVGNYVTFHSENHVADRRDIPIRLQGVRHAGIRVGKDCWIGAKATVLDGANIGDGCVIAAGAVVTAGDYAPYGIYGGVPARLLRYRDDTG</sequence>
<dbReference type="PANTHER" id="PTHR23416">
    <property type="entry name" value="SIALIC ACID SYNTHASE-RELATED"/>
    <property type="match status" value="1"/>
</dbReference>
<proteinExistence type="predicted"/>
<dbReference type="Pfam" id="PF14602">
    <property type="entry name" value="Hexapep_2"/>
    <property type="match status" value="2"/>
</dbReference>
<name>A0A516PVM3_9ACTN</name>
<keyword evidence="1" id="KW-0012">Acyltransferase</keyword>
<dbReference type="AlphaFoldDB" id="A0A516PVM3"/>
<dbReference type="OrthoDB" id="2643438at2"/>
<evidence type="ECO:0000313" key="2">
    <source>
        <dbReference type="Proteomes" id="UP000319263"/>
    </source>
</evidence>
<dbReference type="InterPro" id="IPR001451">
    <property type="entry name" value="Hexapep"/>
</dbReference>
<dbReference type="GO" id="GO:0016746">
    <property type="term" value="F:acyltransferase activity"/>
    <property type="evidence" value="ECO:0007669"/>
    <property type="project" value="UniProtKB-KW"/>
</dbReference>
<keyword evidence="1" id="KW-0808">Transferase</keyword>
<evidence type="ECO:0000313" key="1">
    <source>
        <dbReference type="EMBL" id="QDP95172.1"/>
    </source>
</evidence>
<dbReference type="KEGG" id="mik:FOE78_03910"/>
<dbReference type="Gene3D" id="2.160.10.10">
    <property type="entry name" value="Hexapeptide repeat proteins"/>
    <property type="match status" value="2"/>
</dbReference>